<proteinExistence type="predicted"/>
<evidence type="ECO:0000256" key="1">
    <source>
        <dbReference type="SAM" id="MobiDB-lite"/>
    </source>
</evidence>
<gene>
    <name evidence="2" type="ORF">PAC_10347</name>
</gene>
<evidence type="ECO:0000313" key="3">
    <source>
        <dbReference type="Proteomes" id="UP000184330"/>
    </source>
</evidence>
<dbReference type="Proteomes" id="UP000184330">
    <property type="component" value="Unassembled WGS sequence"/>
</dbReference>
<dbReference type="OrthoDB" id="5296889at2759"/>
<feature type="region of interest" description="Disordered" evidence="1">
    <location>
        <begin position="1"/>
        <end position="25"/>
    </location>
</feature>
<sequence>MPSIKRSSSAIEADTAQNSSRKSAKLRKNARIKELESQVAALNDFALETKIDKELPSPIVELLQNYPGAATKLDAAIRSWIIDTYDKCENKSSNSCTLSNAMTKYLPDIERLSRLPDGLNLAYHLVLFLGWHTLDWEQIRDECRSTRPSD</sequence>
<keyword evidence="3" id="KW-1185">Reference proteome</keyword>
<reference evidence="2 3" key="1">
    <citation type="submission" date="2016-03" db="EMBL/GenBank/DDBJ databases">
        <authorList>
            <person name="Ploux O."/>
        </authorList>
    </citation>
    <scope>NUCLEOTIDE SEQUENCE [LARGE SCALE GENOMIC DNA]</scope>
    <source>
        <strain evidence="2 3">UAMH 11012</strain>
    </source>
</reference>
<dbReference type="EMBL" id="FJOG01000016">
    <property type="protein sequence ID" value="CZR60451.1"/>
    <property type="molecule type" value="Genomic_DNA"/>
</dbReference>
<evidence type="ECO:0000313" key="2">
    <source>
        <dbReference type="EMBL" id="CZR60451.1"/>
    </source>
</evidence>
<name>A0A1L7X603_9HELO</name>
<feature type="compositionally biased region" description="Polar residues" evidence="1">
    <location>
        <begin position="1"/>
        <end position="21"/>
    </location>
</feature>
<organism evidence="2 3">
    <name type="scientific">Phialocephala subalpina</name>
    <dbReference type="NCBI Taxonomy" id="576137"/>
    <lineage>
        <taxon>Eukaryota</taxon>
        <taxon>Fungi</taxon>
        <taxon>Dikarya</taxon>
        <taxon>Ascomycota</taxon>
        <taxon>Pezizomycotina</taxon>
        <taxon>Leotiomycetes</taxon>
        <taxon>Helotiales</taxon>
        <taxon>Mollisiaceae</taxon>
        <taxon>Phialocephala</taxon>
        <taxon>Phialocephala fortinii species complex</taxon>
    </lineage>
</organism>
<dbReference type="AlphaFoldDB" id="A0A1L7X603"/>
<accession>A0A1L7X603</accession>
<protein>
    <submittedName>
        <fullName evidence="2">Uncharacterized protein</fullName>
    </submittedName>
</protein>